<dbReference type="GO" id="GO:0016787">
    <property type="term" value="F:hydrolase activity"/>
    <property type="evidence" value="ECO:0007669"/>
    <property type="project" value="UniProtKB-KW"/>
</dbReference>
<dbReference type="Proteomes" id="UP000176204">
    <property type="component" value="Chromosome I"/>
</dbReference>
<dbReference type="GO" id="GO:0005524">
    <property type="term" value="F:ATP binding"/>
    <property type="evidence" value="ECO:0007669"/>
    <property type="project" value="InterPro"/>
</dbReference>
<evidence type="ECO:0000259" key="3">
    <source>
        <dbReference type="PROSITE" id="PS51194"/>
    </source>
</evidence>
<feature type="domain" description="Helicase C-terminal" evidence="3">
    <location>
        <begin position="599"/>
        <end position="756"/>
    </location>
</feature>
<dbReference type="Pfam" id="PF00271">
    <property type="entry name" value="Helicase_C"/>
    <property type="match status" value="1"/>
</dbReference>
<dbReference type="KEGG" id="agl:PYTT_1313"/>
<dbReference type="InterPro" id="IPR000330">
    <property type="entry name" value="SNF2_N"/>
</dbReference>
<dbReference type="InterPro" id="IPR049730">
    <property type="entry name" value="SNF2/RAD54-like_C"/>
</dbReference>
<dbReference type="SUPFAM" id="SSF52540">
    <property type="entry name" value="P-loop containing nucleoside triphosphate hydrolases"/>
    <property type="match status" value="2"/>
</dbReference>
<dbReference type="InterPro" id="IPR014001">
    <property type="entry name" value="Helicase_ATP-bd"/>
</dbReference>
<name>A0A1H6LDB7_9BACT</name>
<dbReference type="InterPro" id="IPR038718">
    <property type="entry name" value="SNF2-like_sf"/>
</dbReference>
<keyword evidence="4" id="KW-0547">Nucleotide-binding</keyword>
<reference evidence="5" key="1">
    <citation type="submission" date="2016-09" db="EMBL/GenBank/DDBJ databases">
        <authorList>
            <person name="Koehorst J."/>
        </authorList>
    </citation>
    <scope>NUCLEOTIDE SEQUENCE [LARGE SCALE GENOMIC DNA]</scope>
</reference>
<evidence type="ECO:0000313" key="5">
    <source>
        <dbReference type="Proteomes" id="UP000176204"/>
    </source>
</evidence>
<dbReference type="InterPro" id="IPR001650">
    <property type="entry name" value="Helicase_C-like"/>
</dbReference>
<dbReference type="CDD" id="cd18793">
    <property type="entry name" value="SF2_C_SNF"/>
    <property type="match status" value="1"/>
</dbReference>
<dbReference type="Gene3D" id="3.40.50.10810">
    <property type="entry name" value="Tandem AAA-ATPase domain"/>
    <property type="match status" value="1"/>
</dbReference>
<evidence type="ECO:0000313" key="4">
    <source>
        <dbReference type="EMBL" id="SEH86648.1"/>
    </source>
</evidence>
<proteinExistence type="predicted"/>
<protein>
    <submittedName>
        <fullName evidence="4">Snf2 helicase protein</fullName>
    </submittedName>
</protein>
<dbReference type="AlphaFoldDB" id="A0A1H6LDB7"/>
<dbReference type="GO" id="GO:0004386">
    <property type="term" value="F:helicase activity"/>
    <property type="evidence" value="ECO:0007669"/>
    <property type="project" value="UniProtKB-KW"/>
</dbReference>
<evidence type="ECO:0000256" key="1">
    <source>
        <dbReference type="ARBA" id="ARBA00022801"/>
    </source>
</evidence>
<dbReference type="PANTHER" id="PTHR10799">
    <property type="entry name" value="SNF2/RAD54 HELICASE FAMILY"/>
    <property type="match status" value="1"/>
</dbReference>
<dbReference type="PROSITE" id="PS51194">
    <property type="entry name" value="HELICASE_CTER"/>
    <property type="match status" value="1"/>
</dbReference>
<evidence type="ECO:0000259" key="2">
    <source>
        <dbReference type="PROSITE" id="PS51192"/>
    </source>
</evidence>
<sequence length="772" mass="85504">MGPALAQRARLAGVAAEAWLAGLGEGWEQVGRLCFHLAENGHDADGSRPFAFLATLVHQVSKDHQAKHVPLGMALKLYEEDREALLALLRPLREVAEVSPFLRELVDSQSVYRPQVWTARQAYDFLQSVPLLEQAGVDVRMVNLWKSLPPKVEVEVRVEGEAVDGRAPSLNIHSLLTFSAAAVLGGRHLSEEELEELLSGDEGLVRFRGEWVRVDREKVAQILEQWRNASRMASVSGVPLLAGLRLLLGGRSKALPWLPEPDEEVRLEAGDVLEQALEALGRSGRDAESLPLGLDAVLREYQKDGVRFLSGVTEVGFGACLADDMGLGKTLQVIAWLESLRLRGVLDGAASLIVAPASLLGNWQDELRRFAPELDVAVLHPDYLDEKDCVLLRENPGWLLQRGHVALTTYGMVARLEELGRVELPAVVLDEAQAVKNADSRRSQAVRRLNAVRRVALTGTPVENSMQELWSLFDFLTPGLLGSSKEFAAMLRESGARYESVRRLVRPFMLRRLKSDEGIAPELPTKTETPCFCLLTPEQVRLYKRQVEELQAVIQEPDPAVRLALVLPYLSRLKQICNHPAQYLGTGYMAPEESGKMVRLRYLAREVAEAGDCMLVFTQYRSMIEPLHDLLESVFGRPGLALHGGTPLEMRKELVDRFQSPGGPPFFILSLKAAGTGLNLTRASHVVHFDRWWNPAVENQASDRAYRIGQVKPVWVHPFVCRGTIEENIHRMLEGKRAMADALLSGGLEKLLLAMSPDELLDLVKAGPATGV</sequence>
<keyword evidence="4" id="KW-0347">Helicase</keyword>
<dbReference type="STRING" id="1679444.PYTT_1313"/>
<dbReference type="Pfam" id="PF00176">
    <property type="entry name" value="SNF2-rel_dom"/>
    <property type="match status" value="1"/>
</dbReference>
<feature type="domain" description="Helicase ATP-binding" evidence="2">
    <location>
        <begin position="310"/>
        <end position="479"/>
    </location>
</feature>
<dbReference type="SMART" id="SM00490">
    <property type="entry name" value="HELICc"/>
    <property type="match status" value="1"/>
</dbReference>
<dbReference type="EMBL" id="LT629973">
    <property type="protein sequence ID" value="SEH86648.1"/>
    <property type="molecule type" value="Genomic_DNA"/>
</dbReference>
<dbReference type="Pfam" id="PF12419">
    <property type="entry name" value="DUF3670"/>
    <property type="match status" value="1"/>
</dbReference>
<keyword evidence="4" id="KW-0067">ATP-binding</keyword>
<dbReference type="InterPro" id="IPR027417">
    <property type="entry name" value="P-loop_NTPase"/>
</dbReference>
<keyword evidence="5" id="KW-1185">Reference proteome</keyword>
<dbReference type="InterPro" id="IPR022138">
    <property type="entry name" value="DUF3670"/>
</dbReference>
<organism evidence="4 5">
    <name type="scientific">Akkermansia glycaniphila</name>
    <dbReference type="NCBI Taxonomy" id="1679444"/>
    <lineage>
        <taxon>Bacteria</taxon>
        <taxon>Pseudomonadati</taxon>
        <taxon>Verrucomicrobiota</taxon>
        <taxon>Verrucomicrobiia</taxon>
        <taxon>Verrucomicrobiales</taxon>
        <taxon>Akkermansiaceae</taxon>
        <taxon>Akkermansia</taxon>
    </lineage>
</organism>
<accession>A0A1H6LDB7</accession>
<dbReference type="SMART" id="SM00487">
    <property type="entry name" value="DEXDc"/>
    <property type="match status" value="1"/>
</dbReference>
<dbReference type="PROSITE" id="PS51192">
    <property type="entry name" value="HELICASE_ATP_BIND_1"/>
    <property type="match status" value="1"/>
</dbReference>
<dbReference type="Gene3D" id="3.40.50.300">
    <property type="entry name" value="P-loop containing nucleotide triphosphate hydrolases"/>
    <property type="match status" value="1"/>
</dbReference>
<keyword evidence="1" id="KW-0378">Hydrolase</keyword>
<gene>
    <name evidence="4" type="ORF">PYTT_1313</name>
</gene>